<dbReference type="SUPFAM" id="SSF56925">
    <property type="entry name" value="OMPA-like"/>
    <property type="match status" value="1"/>
</dbReference>
<keyword evidence="1 2" id="KW-0732">Signal</keyword>
<feature type="domain" description="Outer membrane protein beta-barrel" evidence="3">
    <location>
        <begin position="28"/>
        <end position="207"/>
    </location>
</feature>
<dbReference type="Proteomes" id="UP000321514">
    <property type="component" value="Unassembled WGS sequence"/>
</dbReference>
<feature type="signal peptide" evidence="2">
    <location>
        <begin position="1"/>
        <end position="23"/>
    </location>
</feature>
<dbReference type="Gene3D" id="2.40.160.20">
    <property type="match status" value="1"/>
</dbReference>
<organism evidence="4 7">
    <name type="scientific">Myxococcus fulvus</name>
    <dbReference type="NCBI Taxonomy" id="33"/>
    <lineage>
        <taxon>Bacteria</taxon>
        <taxon>Pseudomonadati</taxon>
        <taxon>Myxococcota</taxon>
        <taxon>Myxococcia</taxon>
        <taxon>Myxococcales</taxon>
        <taxon>Cystobacterineae</taxon>
        <taxon>Myxococcaceae</taxon>
        <taxon>Myxococcus</taxon>
    </lineage>
</organism>
<dbReference type="Proteomes" id="UP000183760">
    <property type="component" value="Unassembled WGS sequence"/>
</dbReference>
<dbReference type="InterPro" id="IPR011250">
    <property type="entry name" value="OMP/PagP_B-barrel"/>
</dbReference>
<proteinExistence type="predicted"/>
<dbReference type="OrthoDB" id="5382929at2"/>
<reference evidence="5 6" key="1">
    <citation type="submission" date="2016-10" db="EMBL/GenBank/DDBJ databases">
        <authorList>
            <person name="Varghese N."/>
            <person name="Submissions S."/>
        </authorList>
    </citation>
    <scope>NUCLEOTIDE SEQUENCE [LARGE SCALE GENOMIC DNA]</scope>
    <source>
        <strain evidence="5 6">DSM 16525</strain>
    </source>
</reference>
<sequence length="252" mass="26761">MTSRTQMMLCSMSFALIAAPAFAQDDAAEGYSEEGYVREDSSAGEGKGFALGLRAGFAVPYGDLAGNPNGDGDGAPVGDLVSSVIPLELNAGYFFNKNFYLGAFFQYGLGSLNTPEVEGEEDPCSVDGVSCSASQLRFGINAAYHFDATPLVDPWVGVGIGYEILNTKISLELLGEELSVKTSVKGFEFVSAQGGVDFRITPKFSVGPYITATVGQYSSASLDDGEDEESQDIEEKAIHGWINGGVRAQFRF</sequence>
<accession>A0A511TA12</accession>
<evidence type="ECO:0000313" key="5">
    <source>
        <dbReference type="EMBL" id="SET39208.1"/>
    </source>
</evidence>
<dbReference type="AlphaFoldDB" id="A0A511TA12"/>
<dbReference type="Pfam" id="PF13505">
    <property type="entry name" value="OMP_b-brl"/>
    <property type="match status" value="1"/>
</dbReference>
<comment type="caution">
    <text evidence="4">The sequence shown here is derived from an EMBL/GenBank/DDBJ whole genome shotgun (WGS) entry which is preliminary data.</text>
</comment>
<dbReference type="RefSeq" id="WP_046715370.1">
    <property type="nucleotide sequence ID" value="NZ_BJXR01000043.1"/>
</dbReference>
<evidence type="ECO:0000256" key="1">
    <source>
        <dbReference type="ARBA" id="ARBA00022729"/>
    </source>
</evidence>
<reference evidence="4 7" key="2">
    <citation type="submission" date="2019-07" db="EMBL/GenBank/DDBJ databases">
        <title>Whole genome shotgun sequence of Myxococcus fulvus NBRC 100333.</title>
        <authorList>
            <person name="Hosoyama A."/>
            <person name="Uohara A."/>
            <person name="Ohji S."/>
            <person name="Ichikawa N."/>
        </authorList>
    </citation>
    <scope>NUCLEOTIDE SEQUENCE [LARGE SCALE GENOMIC DNA]</scope>
    <source>
        <strain evidence="4 7">NBRC 100333</strain>
    </source>
</reference>
<protein>
    <submittedName>
        <fullName evidence="5">Outer membrane protein W</fullName>
    </submittedName>
</protein>
<dbReference type="STRING" id="1334629.MFUL124B02_31895"/>
<evidence type="ECO:0000313" key="4">
    <source>
        <dbReference type="EMBL" id="GEN10999.1"/>
    </source>
</evidence>
<evidence type="ECO:0000256" key="2">
    <source>
        <dbReference type="SAM" id="SignalP"/>
    </source>
</evidence>
<dbReference type="EMBL" id="BJXR01000043">
    <property type="protein sequence ID" value="GEN10999.1"/>
    <property type="molecule type" value="Genomic_DNA"/>
</dbReference>
<feature type="chain" id="PRO_5022944016" evidence="2">
    <location>
        <begin position="24"/>
        <end position="252"/>
    </location>
</feature>
<dbReference type="InterPro" id="IPR027385">
    <property type="entry name" value="Beta-barrel_OMP"/>
</dbReference>
<gene>
    <name evidence="4" type="ORF">MFU01_60360</name>
    <name evidence="5" type="ORF">SAMN05443572_102118</name>
</gene>
<keyword evidence="6" id="KW-1185">Reference proteome</keyword>
<evidence type="ECO:0000313" key="7">
    <source>
        <dbReference type="Proteomes" id="UP000321514"/>
    </source>
</evidence>
<dbReference type="EMBL" id="FOIB01000002">
    <property type="protein sequence ID" value="SET39208.1"/>
    <property type="molecule type" value="Genomic_DNA"/>
</dbReference>
<name>A0A511TA12_MYXFU</name>
<evidence type="ECO:0000259" key="3">
    <source>
        <dbReference type="Pfam" id="PF13505"/>
    </source>
</evidence>
<evidence type="ECO:0000313" key="6">
    <source>
        <dbReference type="Proteomes" id="UP000183760"/>
    </source>
</evidence>